<dbReference type="Gene3D" id="3.40.1280.10">
    <property type="match status" value="1"/>
</dbReference>
<feature type="region of interest" description="Disordered" evidence="2">
    <location>
        <begin position="403"/>
        <end position="435"/>
    </location>
</feature>
<comment type="similarity">
    <text evidence="1">Belongs to the class IV-like SAM-binding methyltransferase superfamily.</text>
</comment>
<evidence type="ECO:0000256" key="2">
    <source>
        <dbReference type="SAM" id="MobiDB-lite"/>
    </source>
</evidence>
<proteinExistence type="inferred from homology"/>
<sequence>MEEEKAFKTAAEIRKEKKLAKKLLKRKRIEESGGVRPRPIKAAVAPDPKPTADKELNNSAAQTKKTILKENKLKKNKYANDKGKRRFGRVMESVPNTNKPRYSTLSIAVPGSVLLNCQTRELQTQLVGQIARACAIYMVDEVIVFDDQLGGDSAKSQKALSFMAKILQYMECPQYLRRNFFPMHHDLQFAGLLCPLDAPHHVRVGERSKFREGVVLGEDKCSSGSEGKSFVNIGVRQPVEIDRQLPAGIRCTVELEPSAYSKPRGIKGKVVSPAAPREHDGTYWGYTTRLAKGIGAVFEECPFPGGKYDLKIGTSERGDITVEDSKFSLPRYKHCLVVFGGVAGIEECVDADESLGLHGDDSRSLFDLWVNTCPFQGSRTIRTEEAVMISLARLRPFVAKNVESKDAAPKQRQQKIPVEVEFSDDASSEESSSEE</sequence>
<evidence type="ECO:0000256" key="1">
    <source>
        <dbReference type="ARBA" id="ARBA00009841"/>
    </source>
</evidence>
<dbReference type="Gene3D" id="2.40.50.140">
    <property type="entry name" value="Nucleic acid-binding proteins"/>
    <property type="match status" value="1"/>
</dbReference>
<feature type="compositionally biased region" description="Acidic residues" evidence="2">
    <location>
        <begin position="421"/>
        <end position="435"/>
    </location>
</feature>
<dbReference type="AlphaFoldDB" id="A0A7S2JTI2"/>
<dbReference type="InterPro" id="IPR029028">
    <property type="entry name" value="Alpha/beta_knot_MTases"/>
</dbReference>
<dbReference type="PANTHER" id="PTHR12150:SF13">
    <property type="entry name" value="METHYLTRANSFERASE C9ORF114-RELATED"/>
    <property type="match status" value="1"/>
</dbReference>
<name>A0A7S2JTI2_9STRA</name>
<dbReference type="SUPFAM" id="SSF50249">
    <property type="entry name" value="Nucleic acid-binding proteins"/>
    <property type="match status" value="1"/>
</dbReference>
<reference evidence="3" key="1">
    <citation type="submission" date="2021-01" db="EMBL/GenBank/DDBJ databases">
        <authorList>
            <person name="Corre E."/>
            <person name="Pelletier E."/>
            <person name="Niang G."/>
            <person name="Scheremetjew M."/>
            <person name="Finn R."/>
            <person name="Kale V."/>
            <person name="Holt S."/>
            <person name="Cochrane G."/>
            <person name="Meng A."/>
            <person name="Brown T."/>
            <person name="Cohen L."/>
        </authorList>
    </citation>
    <scope>NUCLEOTIDE SEQUENCE</scope>
    <source>
        <strain evidence="3">B650</strain>
    </source>
</reference>
<gene>
    <name evidence="3" type="ORF">LDAN0321_LOCUS695</name>
</gene>
<dbReference type="InterPro" id="IPR029026">
    <property type="entry name" value="tRNA_m1G_MTases_N"/>
</dbReference>
<dbReference type="PANTHER" id="PTHR12150">
    <property type="entry name" value="CLASS IV SAM-BINDING METHYLTRANSFERASE-RELATED"/>
    <property type="match status" value="1"/>
</dbReference>
<accession>A0A7S2JTI2</accession>
<feature type="region of interest" description="Disordered" evidence="2">
    <location>
        <begin position="26"/>
        <end position="63"/>
    </location>
</feature>
<dbReference type="SUPFAM" id="SSF75217">
    <property type="entry name" value="alpha/beta knot"/>
    <property type="match status" value="1"/>
</dbReference>
<evidence type="ECO:0008006" key="4">
    <source>
        <dbReference type="Google" id="ProtNLM"/>
    </source>
</evidence>
<organism evidence="3">
    <name type="scientific">Leptocylindrus danicus</name>
    <dbReference type="NCBI Taxonomy" id="163516"/>
    <lineage>
        <taxon>Eukaryota</taxon>
        <taxon>Sar</taxon>
        <taxon>Stramenopiles</taxon>
        <taxon>Ochrophyta</taxon>
        <taxon>Bacillariophyta</taxon>
        <taxon>Coscinodiscophyceae</taxon>
        <taxon>Chaetocerotophycidae</taxon>
        <taxon>Leptocylindrales</taxon>
        <taxon>Leptocylindraceae</taxon>
        <taxon>Leptocylindrus</taxon>
    </lineage>
</organism>
<dbReference type="Pfam" id="PF02598">
    <property type="entry name" value="Methyltrn_RNA_3"/>
    <property type="match status" value="1"/>
</dbReference>
<dbReference type="InterPro" id="IPR012340">
    <property type="entry name" value="NA-bd_OB-fold"/>
</dbReference>
<dbReference type="EMBL" id="HBGY01001043">
    <property type="protein sequence ID" value="CAD9555995.1"/>
    <property type="molecule type" value="Transcribed_RNA"/>
</dbReference>
<protein>
    <recommendedName>
        <fullName evidence="4">RNA methyltransferase</fullName>
    </recommendedName>
</protein>
<dbReference type="CDD" id="cd18086">
    <property type="entry name" value="HsC9orf114-like"/>
    <property type="match status" value="1"/>
</dbReference>
<dbReference type="InterPro" id="IPR003750">
    <property type="entry name" value="Put_MeTrfase-C9orf114-like"/>
</dbReference>
<evidence type="ECO:0000313" key="3">
    <source>
        <dbReference type="EMBL" id="CAD9555995.1"/>
    </source>
</evidence>